<evidence type="ECO:0000313" key="2">
    <source>
        <dbReference type="EMBL" id="MBK0404379.1"/>
    </source>
</evidence>
<protein>
    <submittedName>
        <fullName evidence="2">Uncharacterized protein</fullName>
    </submittedName>
</protein>
<organism evidence="2 3">
    <name type="scientific">Adhaeribacter terrigena</name>
    <dbReference type="NCBI Taxonomy" id="2793070"/>
    <lineage>
        <taxon>Bacteria</taxon>
        <taxon>Pseudomonadati</taxon>
        <taxon>Bacteroidota</taxon>
        <taxon>Cytophagia</taxon>
        <taxon>Cytophagales</taxon>
        <taxon>Hymenobacteraceae</taxon>
        <taxon>Adhaeribacter</taxon>
    </lineage>
</organism>
<evidence type="ECO:0000313" key="3">
    <source>
        <dbReference type="Proteomes" id="UP000644147"/>
    </source>
</evidence>
<feature type="signal peptide" evidence="1">
    <location>
        <begin position="1"/>
        <end position="18"/>
    </location>
</feature>
<dbReference type="Gene3D" id="2.60.120.260">
    <property type="entry name" value="Galactose-binding domain-like"/>
    <property type="match status" value="1"/>
</dbReference>
<gene>
    <name evidence="2" type="ORF">I5M27_15380</name>
</gene>
<feature type="chain" id="PRO_5046658750" evidence="1">
    <location>
        <begin position="19"/>
        <end position="314"/>
    </location>
</feature>
<dbReference type="EMBL" id="JAEHFX010000009">
    <property type="protein sequence ID" value="MBK0404379.1"/>
    <property type="molecule type" value="Genomic_DNA"/>
</dbReference>
<comment type="caution">
    <text evidence="2">The sequence shown here is derived from an EMBL/GenBank/DDBJ whole genome shotgun (WGS) entry which is preliminary data.</text>
</comment>
<proteinExistence type="predicted"/>
<accession>A0ABS1C4R6</accession>
<reference evidence="2 3" key="1">
    <citation type="submission" date="2020-12" db="EMBL/GenBank/DDBJ databases">
        <title>Bacterial novel species Adhaeribacter sp. BT258 isolated from soil.</title>
        <authorList>
            <person name="Jung H.-Y."/>
        </authorList>
    </citation>
    <scope>NUCLEOTIDE SEQUENCE [LARGE SCALE GENOMIC DNA]</scope>
    <source>
        <strain evidence="2 3">BT258</strain>
    </source>
</reference>
<dbReference type="Proteomes" id="UP000644147">
    <property type="component" value="Unassembled WGS sequence"/>
</dbReference>
<name>A0ABS1C4R6_9BACT</name>
<feature type="non-terminal residue" evidence="2">
    <location>
        <position position="314"/>
    </location>
</feature>
<keyword evidence="3" id="KW-1185">Reference proteome</keyword>
<keyword evidence="1" id="KW-0732">Signal</keyword>
<evidence type="ECO:0000256" key="1">
    <source>
        <dbReference type="SAM" id="SignalP"/>
    </source>
</evidence>
<sequence>MKKLIPFSLLMWILVGQAWGQTCTTTISTFPYFQNFDTGAGGWTSGSLPGAVGANSWALGAPAGATINSAPSAPNAWVTNLSGNYNDQEDSYVMSPCFNFTSLVAPIFSAKIFWHTENGWDGAVLQSSIDNGSTWQTVGTVGAPNNWYNNSSISGTPGAQSMGWSGNGTTGSGGWVIAKHALTGLGGQANVKLRISFGSDFSVTYEGFAFDDVAVIETPSLDLELTAFTSPNSGCALTATENVCVTITNKGIAAQSNFPVSYQIGSGPVVTETVTASIAPLGTYTYCFSQKANLATPAQYTITATTLLAGDGDP</sequence>
<dbReference type="InterPro" id="IPR013783">
    <property type="entry name" value="Ig-like_fold"/>
</dbReference>
<dbReference type="Gene3D" id="2.60.40.10">
    <property type="entry name" value="Immunoglobulins"/>
    <property type="match status" value="1"/>
</dbReference>